<name>Q8LX07_9PHAE</name>
<reference evidence="1" key="2">
    <citation type="journal article" date="2002" name="Eur. J. Phycol.">
        <title>The mitochondrial genome of the brown alga Laminaria digitata: a comparative analysis.</title>
        <authorList>
            <person name="Oudot-le secq M.-P."/>
            <person name="Kloareg B."/>
            <person name="Loiseaux-de-Goer S."/>
        </authorList>
    </citation>
    <scope>NUCLEOTIDE SEQUENCE</scope>
</reference>
<dbReference type="AlphaFoldDB" id="Q8LX07"/>
<organism evidence="1">
    <name type="scientific">Laminaria digitata</name>
    <dbReference type="NCBI Taxonomy" id="80365"/>
    <lineage>
        <taxon>Eukaryota</taxon>
        <taxon>Sar</taxon>
        <taxon>Stramenopiles</taxon>
        <taxon>Ochrophyta</taxon>
        <taxon>PX clade</taxon>
        <taxon>Phaeophyceae</taxon>
        <taxon>Laminariales</taxon>
        <taxon>Laminariaceae</taxon>
        <taxon>Laminaria</taxon>
    </lineage>
</organism>
<accession>Q8LX07</accession>
<dbReference type="EMBL" id="AJ344328">
    <property type="protein sequence ID" value="CAC87953.1"/>
    <property type="molecule type" value="Genomic_DNA"/>
</dbReference>
<reference evidence="1" key="1">
    <citation type="submission" date="2001-08" db="EMBL/GenBank/DDBJ databases">
        <authorList>
            <person name="Oudot M.P."/>
        </authorList>
    </citation>
    <scope>NUCLEOTIDE SEQUENCE</scope>
</reference>
<protein>
    <submittedName>
        <fullName evidence="1">Uncharacterized protein</fullName>
    </submittedName>
</protein>
<proteinExistence type="predicted"/>
<geneLocation type="mitochondrion" evidence="1"/>
<keyword evidence="1" id="KW-0496">Mitochondrion</keyword>
<evidence type="ECO:0000313" key="1">
    <source>
        <dbReference type="EMBL" id="CAC87953.1"/>
    </source>
</evidence>
<sequence>MLVIEQDLKPIKKFILLVIILWLVQ</sequence>